<reference evidence="2 4" key="1">
    <citation type="journal article" date="2020" name="Microorganisms">
        <title>Reliable Identification of Environmental Pseudomonas Isolates Using the rpoD Gene.</title>
        <authorList>
            <consortium name="The Broad Institute Genome Sequencing Platform"/>
            <person name="Girard L."/>
            <person name="Lood C."/>
            <person name="Rokni-Zadeh H."/>
            <person name="van Noort V."/>
            <person name="Lavigne R."/>
            <person name="De Mot R."/>
        </authorList>
    </citation>
    <scope>NUCLEOTIDE SEQUENCE</scope>
    <source>
        <strain evidence="2 4">SWRI153</strain>
    </source>
</reference>
<sequence length="409" mass="42220">MAVISSAGLTPNLDGLEQAWTQASRITEQKLRQMQKQIEDAAKKIGVTLHTSASAIAQANIATYVDGQEQATKQINYSDDFDKLRNQGALAAAQVAMGTRESERAKALSEIDQKYALARKALDTPAAGGIAPQESADYGMKLGELKTEHEQMTLQVQSNYEAMTEAQGNWINGATSAWDDYLTSSNNVAAKSRAVFTSAFNTMGDAVSTFAMTGKFSFSDFAKSVLGDMAKLAAQTAMSKGLSSLFGLVGTAASAYLTGGSAAPGTTTGDLGGNSYVFNRELSLGADFKYGTFAKGGAFTNGVATGPTLAPMALFGEAGPEAIMPLSRGSDGSLGVQVQGGALGGTSSHQVVIQQTINVGDGSDGGAVGDMNSQTVAKAYAGAAKQGAAEQIARDLKPGGQIWSAINGR</sequence>
<accession>A0A923F7Q4</accession>
<name>A0A923F7Q4_9PSED</name>
<dbReference type="NCBIfam" id="TIGR01541">
    <property type="entry name" value="tape_meas_lam_C"/>
    <property type="match status" value="1"/>
</dbReference>
<keyword evidence="4" id="KW-1185">Reference proteome</keyword>
<protein>
    <submittedName>
        <fullName evidence="2">Phage tail tape measure protein</fullName>
    </submittedName>
</protein>
<reference evidence="3" key="3">
    <citation type="submission" date="2021-06" db="EMBL/GenBank/DDBJ databases">
        <title>Updating the genus Pseudomonas: Description of 43 new species and partition of the Pseudomonas putida group.</title>
        <authorList>
            <person name="Girard L."/>
            <person name="Lood C."/>
            <person name="Vandamme P."/>
            <person name="Rokni-Zadeh H."/>
            <person name="Van Noort V."/>
            <person name="Hofte M."/>
            <person name="Lavigne R."/>
            <person name="De Mot R."/>
        </authorList>
    </citation>
    <scope>NUCLEOTIDE SEQUENCE</scope>
    <source>
        <strain evidence="3">SWRI153</strain>
    </source>
</reference>
<gene>
    <name evidence="3" type="ORF">HU727_015270</name>
    <name evidence="2" type="ORF">HU727_18000</name>
</gene>
<dbReference type="Pfam" id="PF09718">
    <property type="entry name" value="Tape_meas_lam_C"/>
    <property type="match status" value="1"/>
</dbReference>
<dbReference type="EMBL" id="JABWQP020000006">
    <property type="protein sequence ID" value="MBV4486953.1"/>
    <property type="molecule type" value="Genomic_DNA"/>
</dbReference>
<dbReference type="EMBL" id="JABWQP010000010">
    <property type="protein sequence ID" value="MBC3343533.1"/>
    <property type="molecule type" value="Genomic_DNA"/>
</dbReference>
<evidence type="ECO:0000313" key="2">
    <source>
        <dbReference type="EMBL" id="MBC3343533.1"/>
    </source>
</evidence>
<feature type="domain" description="Bacteriophage tail tape measure C-terminal" evidence="1">
    <location>
        <begin position="168"/>
        <end position="240"/>
    </location>
</feature>
<reference evidence="2" key="2">
    <citation type="submission" date="2020-07" db="EMBL/GenBank/DDBJ databases">
        <authorList>
            <person name="Lood C."/>
            <person name="Girard L."/>
        </authorList>
    </citation>
    <scope>NUCLEOTIDE SEQUENCE</scope>
    <source>
        <strain evidence="2">SWRI153</strain>
    </source>
</reference>
<organism evidence="2">
    <name type="scientific">Pseudomonas khorasanensis</name>
    <dbReference type="NCBI Taxonomy" id="2745508"/>
    <lineage>
        <taxon>Bacteria</taxon>
        <taxon>Pseudomonadati</taxon>
        <taxon>Pseudomonadota</taxon>
        <taxon>Gammaproteobacteria</taxon>
        <taxon>Pseudomonadales</taxon>
        <taxon>Pseudomonadaceae</taxon>
        <taxon>Pseudomonas</taxon>
    </lineage>
</organism>
<evidence type="ECO:0000313" key="4">
    <source>
        <dbReference type="Proteomes" id="UP000648816"/>
    </source>
</evidence>
<comment type="caution">
    <text evidence="2">The sequence shown here is derived from an EMBL/GenBank/DDBJ whole genome shotgun (WGS) entry which is preliminary data.</text>
</comment>
<proteinExistence type="predicted"/>
<evidence type="ECO:0000259" key="1">
    <source>
        <dbReference type="Pfam" id="PF09718"/>
    </source>
</evidence>
<dbReference type="InterPro" id="IPR006431">
    <property type="entry name" value="Phage_tape_meas_C"/>
</dbReference>
<evidence type="ECO:0000313" key="3">
    <source>
        <dbReference type="EMBL" id="MBV4486953.1"/>
    </source>
</evidence>
<dbReference type="RefSeq" id="WP_186533078.1">
    <property type="nucleotide sequence ID" value="NZ_JABWQP020000006.1"/>
</dbReference>
<dbReference type="Proteomes" id="UP000648816">
    <property type="component" value="Unassembled WGS sequence"/>
</dbReference>
<dbReference type="AlphaFoldDB" id="A0A923F7Q4"/>